<evidence type="ECO:0000313" key="2">
    <source>
        <dbReference type="EMBL" id="MDO7908282.1"/>
    </source>
</evidence>
<proteinExistence type="predicted"/>
<evidence type="ECO:0000256" key="1">
    <source>
        <dbReference type="SAM" id="Coils"/>
    </source>
</evidence>
<feature type="coiled-coil region" evidence="1">
    <location>
        <begin position="4"/>
        <end position="56"/>
    </location>
</feature>
<evidence type="ECO:0000313" key="3">
    <source>
        <dbReference type="Proteomes" id="UP001240171"/>
    </source>
</evidence>
<gene>
    <name evidence="2" type="ORF">Q5741_17920</name>
</gene>
<protein>
    <submittedName>
        <fullName evidence="2">AMP-dependent synthetase and ligase</fullName>
    </submittedName>
</protein>
<comment type="caution">
    <text evidence="2">The sequence shown here is derived from an EMBL/GenBank/DDBJ whole genome shotgun (WGS) entry which is preliminary data.</text>
</comment>
<dbReference type="RefSeq" id="WP_305025500.1">
    <property type="nucleotide sequence ID" value="NZ_JAUQTB010000014.1"/>
</dbReference>
<sequence>MNYNNSVSQQIQQCEQIMQQLIQQTQQASSMYQQMLQQEQQNAARLEELAQRERQAAHMIQTALQGHQTAVQQYHQVTQLCKQLESSIQASAQMVQPQFGRVQGTAQTSSFGTSSIESFGHNPVSFSAIGSHNPQNRTGFSNH</sequence>
<accession>A0ABT9CG84</accession>
<keyword evidence="3" id="KW-1185">Reference proteome</keyword>
<reference evidence="2 3" key="1">
    <citation type="submission" date="2023-07" db="EMBL/GenBank/DDBJ databases">
        <title>Paenibacillus sp. JX-17 nov. isolated from soil.</title>
        <authorList>
            <person name="Wan Y."/>
            <person name="Liu B."/>
        </authorList>
    </citation>
    <scope>NUCLEOTIDE SEQUENCE [LARGE SCALE GENOMIC DNA]</scope>
    <source>
        <strain evidence="2 3">JX-17</strain>
    </source>
</reference>
<name>A0ABT9CG84_9BACL</name>
<keyword evidence="2" id="KW-0436">Ligase</keyword>
<dbReference type="EMBL" id="JAUQTB010000014">
    <property type="protein sequence ID" value="MDO7908282.1"/>
    <property type="molecule type" value="Genomic_DNA"/>
</dbReference>
<keyword evidence="1" id="KW-0175">Coiled coil</keyword>
<organism evidence="2 3">
    <name type="scientific">Paenibacillus lacisoli</name>
    <dbReference type="NCBI Taxonomy" id="3064525"/>
    <lineage>
        <taxon>Bacteria</taxon>
        <taxon>Bacillati</taxon>
        <taxon>Bacillota</taxon>
        <taxon>Bacilli</taxon>
        <taxon>Bacillales</taxon>
        <taxon>Paenibacillaceae</taxon>
        <taxon>Paenibacillus</taxon>
    </lineage>
</organism>
<dbReference type="Proteomes" id="UP001240171">
    <property type="component" value="Unassembled WGS sequence"/>
</dbReference>
<dbReference type="GO" id="GO:0016874">
    <property type="term" value="F:ligase activity"/>
    <property type="evidence" value="ECO:0007669"/>
    <property type="project" value="UniProtKB-KW"/>
</dbReference>